<dbReference type="InterPro" id="IPR014340">
    <property type="entry name" value="LptA"/>
</dbReference>
<dbReference type="RefSeq" id="WP_142808506.1">
    <property type="nucleotide sequence ID" value="NZ_CP036282.1"/>
</dbReference>
<accession>A0A515EK42</accession>
<dbReference type="PANTHER" id="PTHR36504:SF1">
    <property type="entry name" value="LIPOPOLYSACCHARIDE EXPORT SYSTEM PROTEIN LPTA"/>
    <property type="match status" value="1"/>
</dbReference>
<dbReference type="KEGG" id="rhg:EXZ61_01955"/>
<evidence type="ECO:0000313" key="7">
    <source>
        <dbReference type="Proteomes" id="UP000317365"/>
    </source>
</evidence>
<feature type="domain" description="Organic solvent tolerance-like N-terminal" evidence="5">
    <location>
        <begin position="33"/>
        <end position="146"/>
    </location>
</feature>
<dbReference type="GO" id="GO:0030288">
    <property type="term" value="C:outer membrane-bounded periplasmic space"/>
    <property type="evidence" value="ECO:0007669"/>
    <property type="project" value="TreeGrafter"/>
</dbReference>
<keyword evidence="3 4" id="KW-0574">Periplasm</keyword>
<dbReference type="HAMAP" id="MF_01914">
    <property type="entry name" value="LPS_assembly_LptA"/>
    <property type="match status" value="1"/>
</dbReference>
<name>A0A515EK42_9BURK</name>
<comment type="similarity">
    <text evidence="4">Belongs to the LptA family.</text>
</comment>
<reference evidence="7" key="1">
    <citation type="submission" date="2019-02" db="EMBL/GenBank/DDBJ databases">
        <title>Complete genome sequence of Rhodoferax sp. Gr-4.</title>
        <authorList>
            <person name="Jin L."/>
        </authorList>
    </citation>
    <scope>NUCLEOTIDE SEQUENCE [LARGE SCALE GENOMIC DNA]</scope>
    <source>
        <strain evidence="7">Gr-4</strain>
    </source>
</reference>
<dbReference type="NCBIfam" id="TIGR03002">
    <property type="entry name" value="outer_YhbN_LptA"/>
    <property type="match status" value="1"/>
</dbReference>
<evidence type="ECO:0000259" key="5">
    <source>
        <dbReference type="Pfam" id="PF03968"/>
    </source>
</evidence>
<keyword evidence="7" id="KW-1185">Reference proteome</keyword>
<dbReference type="EMBL" id="CP036282">
    <property type="protein sequence ID" value="QDL53028.1"/>
    <property type="molecule type" value="Genomic_DNA"/>
</dbReference>
<dbReference type="PANTHER" id="PTHR36504">
    <property type="entry name" value="LIPOPOLYSACCHARIDE EXPORT SYSTEM PROTEIN LPTA"/>
    <property type="match status" value="1"/>
</dbReference>
<sequence length="205" mass="22126" precursor="true">MKNPCFYVMWSLAIALVTSPVFAEKADRDKPMNIEADALRYDDLKQVSIFTGRVVLTKGTIQIRGHQVEVRQDPDGYQFGRVIAAPDALAFFRQKREGLEEFIEGEGETIDYDGKADTVKFTKKAVLRRLRGAVLADEITGGVIVYENLTDMFTVDGNHSKGVAGAPTGGRVRAMLTPKPDAVAPGTGAAAPALRATTTLGAPAK</sequence>
<reference evidence="7" key="2">
    <citation type="journal article" date="2020" name="Int. J. Syst. Evol. Microbiol.">
        <title>Genomic insights into a novel species Rhodoferax aquaticus sp. nov., isolated from freshwater.</title>
        <authorList>
            <person name="Li T."/>
            <person name="Zhuo Y."/>
            <person name="Jin C.Z."/>
            <person name="Wu X."/>
            <person name="Ko S.R."/>
            <person name="Jin F.J."/>
            <person name="Ahn C.Y."/>
            <person name="Oh H.M."/>
            <person name="Lee H.G."/>
            <person name="Jin L."/>
        </authorList>
    </citation>
    <scope>NUCLEOTIDE SEQUENCE [LARGE SCALE GENOMIC DNA]</scope>
    <source>
        <strain evidence="7">Gr-4</strain>
    </source>
</reference>
<proteinExistence type="inferred from homology"/>
<dbReference type="Pfam" id="PF03968">
    <property type="entry name" value="LptD_N"/>
    <property type="match status" value="1"/>
</dbReference>
<dbReference type="InterPro" id="IPR052037">
    <property type="entry name" value="LPS_export_LptA"/>
</dbReference>
<organism evidence="6 7">
    <name type="scientific">Rhodoferax aquaticus</name>
    <dbReference type="NCBI Taxonomy" id="2527691"/>
    <lineage>
        <taxon>Bacteria</taxon>
        <taxon>Pseudomonadati</taxon>
        <taxon>Pseudomonadota</taxon>
        <taxon>Betaproteobacteria</taxon>
        <taxon>Burkholderiales</taxon>
        <taxon>Comamonadaceae</taxon>
        <taxon>Rhodoferax</taxon>
    </lineage>
</organism>
<evidence type="ECO:0000313" key="6">
    <source>
        <dbReference type="EMBL" id="QDL53028.1"/>
    </source>
</evidence>
<evidence type="ECO:0000256" key="3">
    <source>
        <dbReference type="ARBA" id="ARBA00022764"/>
    </source>
</evidence>
<comment type="subcellular location">
    <subcellularLocation>
        <location evidence="4">Periplasm</location>
    </subcellularLocation>
</comment>
<comment type="function">
    <text evidence="4">Involved in the assembly of lipopolysaccharide (LPS). Required for the translocation of LPS from the inner membrane to the outer membrane.</text>
</comment>
<keyword evidence="2 4" id="KW-0732">Signal</keyword>
<feature type="signal peptide" evidence="4">
    <location>
        <begin position="1"/>
        <end position="23"/>
    </location>
</feature>
<gene>
    <name evidence="4 6" type="primary">lptA</name>
    <name evidence="6" type="ORF">EXZ61_01955</name>
</gene>
<evidence type="ECO:0000256" key="2">
    <source>
        <dbReference type="ARBA" id="ARBA00022729"/>
    </source>
</evidence>
<dbReference type="AlphaFoldDB" id="A0A515EK42"/>
<dbReference type="GO" id="GO:0017089">
    <property type="term" value="F:glycolipid transfer activity"/>
    <property type="evidence" value="ECO:0007669"/>
    <property type="project" value="TreeGrafter"/>
</dbReference>
<dbReference type="GO" id="GO:0009279">
    <property type="term" value="C:cell outer membrane"/>
    <property type="evidence" value="ECO:0007669"/>
    <property type="project" value="TreeGrafter"/>
</dbReference>
<feature type="chain" id="PRO_5022275839" description="Lipopolysaccharide export system protein LptA" evidence="4">
    <location>
        <begin position="24"/>
        <end position="205"/>
    </location>
</feature>
<protein>
    <recommendedName>
        <fullName evidence="4">Lipopolysaccharide export system protein LptA</fullName>
    </recommendedName>
</protein>
<dbReference type="GO" id="GO:0043165">
    <property type="term" value="P:Gram-negative-bacterium-type cell outer membrane assembly"/>
    <property type="evidence" value="ECO:0007669"/>
    <property type="project" value="UniProtKB-UniRule"/>
</dbReference>
<dbReference type="Gene3D" id="2.60.450.10">
    <property type="entry name" value="Lipopolysaccharide (LPS) transport protein A like domain"/>
    <property type="match status" value="1"/>
</dbReference>
<dbReference type="InterPro" id="IPR005653">
    <property type="entry name" value="OstA-like_N"/>
</dbReference>
<evidence type="ECO:0000256" key="4">
    <source>
        <dbReference type="HAMAP-Rule" id="MF_01914"/>
    </source>
</evidence>
<dbReference type="GO" id="GO:0001530">
    <property type="term" value="F:lipopolysaccharide binding"/>
    <property type="evidence" value="ECO:0007669"/>
    <property type="project" value="InterPro"/>
</dbReference>
<dbReference type="GO" id="GO:0015920">
    <property type="term" value="P:lipopolysaccharide transport"/>
    <property type="evidence" value="ECO:0007669"/>
    <property type="project" value="UniProtKB-UniRule"/>
</dbReference>
<comment type="subunit">
    <text evidence="4">Component of the lipopolysaccharide transport and assembly complex.</text>
</comment>
<evidence type="ECO:0000256" key="1">
    <source>
        <dbReference type="ARBA" id="ARBA00022448"/>
    </source>
</evidence>
<dbReference type="Proteomes" id="UP000317365">
    <property type="component" value="Chromosome"/>
</dbReference>
<keyword evidence="1 4" id="KW-0813">Transport</keyword>